<dbReference type="Gene3D" id="3.40.50.1000">
    <property type="entry name" value="HAD superfamily/HAD-like"/>
    <property type="match status" value="1"/>
</dbReference>
<proteinExistence type="predicted"/>
<accession>A0A0G1CCT8</accession>
<gene>
    <name evidence="1" type="ORF">UV59_C0038G0010</name>
</gene>
<evidence type="ECO:0000313" key="2">
    <source>
        <dbReference type="Proteomes" id="UP000034543"/>
    </source>
</evidence>
<dbReference type="Proteomes" id="UP000034543">
    <property type="component" value="Unassembled WGS sequence"/>
</dbReference>
<organism evidence="1 2">
    <name type="scientific">Candidatus Gottesmanbacteria bacterium GW2011_GWA1_43_11</name>
    <dbReference type="NCBI Taxonomy" id="1618436"/>
    <lineage>
        <taxon>Bacteria</taxon>
        <taxon>Candidatus Gottesmaniibacteriota</taxon>
    </lineage>
</organism>
<comment type="caution">
    <text evidence="1">The sequence shown here is derived from an EMBL/GenBank/DDBJ whole genome shotgun (WGS) entry which is preliminary data.</text>
</comment>
<dbReference type="AlphaFoldDB" id="A0A0G1CCT8"/>
<dbReference type="STRING" id="1618436.UV59_C0038G0010"/>
<protein>
    <submittedName>
        <fullName evidence="1">Uncharacterized protein</fullName>
    </submittedName>
</protein>
<dbReference type="InterPro" id="IPR023214">
    <property type="entry name" value="HAD_sf"/>
</dbReference>
<name>A0A0G1CCT8_9BACT</name>
<evidence type="ECO:0000313" key="1">
    <source>
        <dbReference type="EMBL" id="KKS83485.1"/>
    </source>
</evidence>
<reference evidence="1 2" key="1">
    <citation type="journal article" date="2015" name="Nature">
        <title>rRNA introns, odd ribosomes, and small enigmatic genomes across a large radiation of phyla.</title>
        <authorList>
            <person name="Brown C.T."/>
            <person name="Hug L.A."/>
            <person name="Thomas B.C."/>
            <person name="Sharon I."/>
            <person name="Castelle C.J."/>
            <person name="Singh A."/>
            <person name="Wilkins M.J."/>
            <person name="Williams K.H."/>
            <person name="Banfield J.F."/>
        </authorList>
    </citation>
    <scope>NUCLEOTIDE SEQUENCE [LARGE SCALE GENOMIC DNA]</scope>
</reference>
<dbReference type="InterPro" id="IPR036412">
    <property type="entry name" value="HAD-like_sf"/>
</dbReference>
<dbReference type="Pfam" id="PF08282">
    <property type="entry name" value="Hydrolase_3"/>
    <property type="match status" value="1"/>
</dbReference>
<sequence>MGNAVPELKEIADFVAPPVERDGVAVIIEKFILPQIV</sequence>
<dbReference type="SUPFAM" id="SSF56784">
    <property type="entry name" value="HAD-like"/>
    <property type="match status" value="1"/>
</dbReference>
<dbReference type="EMBL" id="LCFB01000038">
    <property type="protein sequence ID" value="KKS83485.1"/>
    <property type="molecule type" value="Genomic_DNA"/>
</dbReference>